<dbReference type="STRING" id="559304.G8YJ92"/>
<sequence length="901" mass="100291">MKKHKAALVVLRAVGALCCAAVAVYGFVVAGMFGADASSLVLSVFSLILAFLHIAVCLQARAGPATRAVFGAAFVVCFLGQLVAGLVLVNRLIFQDYGPPSISTRWKPTISSLYILSICISSILLPTVLMFLFEPTGVPDDEMRFDHDVDGTASYSPSCPSKDVESNGQLAFEQDTGFPKKLSERTLVEDPEKRPHSIACSSIEQANDDTKIAYVIETAHNKDDKDVLCNDENNWMNSALVLYQDESHLGHSHTSSSLSSAVSLKKALKKSNTQVFKSLLKLGDSQNNPMFPPAGIFATHDSFSIPNLSHRSSMDFNSKQYISGTLPSDNRVSLLLPKHRLSLDNSAFDNNVDLEVAKVRHNDKSLSRPSFDEKEVNRSKSMSCMRTHPGKVCSIDIKEKSINNERAYLSSISDTLLPPVLRKGESPILSIKRQQTQEKIFEHPETISREVYEQRNAMDHNDAPGSMTNNVSDLSNNAKLSKISEFGESVNEEFDNFNQSGIDTASDRDPVADNGHEENTGLGIEYPSLENYEDDEYSKSLKNLEKIPKLSAPSQKLWGQKSSDLSQKGSRSNLRHVSLEEWHENWDSWNEMRIRSGDSYNFPKILQKQDSFVSQMEAKEFGSLDYPGMIPEVKMNETYGGMVTQIDNLSELSSTIRPDHDTRGSRSSSAFLNRSYSAPSLHTFRNLSSSGSGSYSNSNTKYSGSESDKDLPELKVEHYHMDTLTPQAEVRNSTNSSPIKRFFQESPKKIGNVFRKRPRNSIDSLPFNDSYNYHRHAPSTVSYQQSAHSHKSSMGGASPKRKSLRSFLSIAPSNQSVPLNSVTTVSSLPFAPNELTHYDDIPQPLDYSHYFDQEDVTNSDKSRVSSVPSAVIGEYDREKWRTLKALQNQEKMCFPESTQCN</sequence>
<organism evidence="3 5">
    <name type="scientific">Pichia sorbitophila (strain ATCC MYA-4447 / BCRC 22081 / CBS 7064 / NBRC 10061 / NRRL Y-12695)</name>
    <name type="common">Hybrid yeast</name>
    <dbReference type="NCBI Taxonomy" id="559304"/>
    <lineage>
        <taxon>Eukaryota</taxon>
        <taxon>Fungi</taxon>
        <taxon>Dikarya</taxon>
        <taxon>Ascomycota</taxon>
        <taxon>Saccharomycotina</taxon>
        <taxon>Pichiomycetes</taxon>
        <taxon>Debaryomycetaceae</taxon>
        <taxon>Millerozyma</taxon>
    </lineage>
</organism>
<keyword evidence="2" id="KW-0812">Transmembrane</keyword>
<feature type="region of interest" description="Disordered" evidence="1">
    <location>
        <begin position="687"/>
        <end position="708"/>
    </location>
</feature>
<dbReference type="InParanoid" id="G8YJ92"/>
<feature type="transmembrane region" description="Helical" evidence="2">
    <location>
        <begin position="7"/>
        <end position="28"/>
    </location>
</feature>
<feature type="transmembrane region" description="Helical" evidence="2">
    <location>
        <begin position="40"/>
        <end position="58"/>
    </location>
</feature>
<evidence type="ECO:0000313" key="3">
    <source>
        <dbReference type="EMBL" id="CCE80387.1"/>
    </source>
</evidence>
<gene>
    <name evidence="3" type="primary">Piso0_003503</name>
    <name evidence="3" type="ORF">GNLVRS01_PISO0G13756g</name>
    <name evidence="4" type="ORF">GNLVRS01_PISO0H13757g</name>
</gene>
<dbReference type="EMBL" id="FO082052">
    <property type="protein sequence ID" value="CCE81152.1"/>
    <property type="molecule type" value="Genomic_DNA"/>
</dbReference>
<name>G8YJ92_PICSO</name>
<dbReference type="Proteomes" id="UP000005222">
    <property type="component" value="Chromosome H"/>
</dbReference>
<reference evidence="5" key="2">
    <citation type="journal article" date="2012" name="G3 (Bethesda)">
        <title>Pichia sorbitophila, an interspecies yeast hybrid reveals early steps of genome resolution following polyploidization.</title>
        <authorList>
            <person name="Leh Louis V."/>
            <person name="Despons L."/>
            <person name="Friedrich A."/>
            <person name="Martin T."/>
            <person name="Durrens P."/>
            <person name="Casaregola S."/>
            <person name="Neuveglise C."/>
            <person name="Fairhead C."/>
            <person name="Marck C."/>
            <person name="Cruz J.A."/>
            <person name="Straub M.L."/>
            <person name="Kugler V."/>
            <person name="Sacerdot C."/>
            <person name="Uzunov Z."/>
            <person name="Thierry A."/>
            <person name="Weiss S."/>
            <person name="Bleykasten C."/>
            <person name="De Montigny J."/>
            <person name="Jacques N."/>
            <person name="Jung P."/>
            <person name="Lemaire M."/>
            <person name="Mallet S."/>
            <person name="Morel G."/>
            <person name="Richard G.F."/>
            <person name="Sarkar A."/>
            <person name="Savel G."/>
            <person name="Schacherer J."/>
            <person name="Seret M.L."/>
            <person name="Talla E."/>
            <person name="Samson G."/>
            <person name="Jubin C."/>
            <person name="Poulain J."/>
            <person name="Vacherie B."/>
            <person name="Barbe V."/>
            <person name="Pelletier E."/>
            <person name="Sherman D.J."/>
            <person name="Westhof E."/>
            <person name="Weissenbach J."/>
            <person name="Baret P.V."/>
            <person name="Wincker P."/>
            <person name="Gaillardin C."/>
            <person name="Dujon B."/>
            <person name="Souciet J.L."/>
        </authorList>
    </citation>
    <scope>NUCLEOTIDE SEQUENCE [LARGE SCALE GENOMIC DNA]</scope>
    <source>
        <strain evidence="5">ATCC MYA-4447 / BCRC 22081 / CBS 7064 / NBRC 10061 / NRRL Y-12695</strain>
    </source>
</reference>
<keyword evidence="5" id="KW-1185">Reference proteome</keyword>
<dbReference type="eggNOG" id="ENOG502SWPF">
    <property type="taxonomic scope" value="Eukaryota"/>
</dbReference>
<dbReference type="AlphaFoldDB" id="G8YJ92"/>
<proteinExistence type="predicted"/>
<feature type="compositionally biased region" description="Basic and acidic residues" evidence="1">
    <location>
        <begin position="505"/>
        <end position="519"/>
    </location>
</feature>
<accession>G8YJ92</accession>
<dbReference type="HOGENOM" id="CLU_309938_0_0_1"/>
<feature type="transmembrane region" description="Helical" evidence="2">
    <location>
        <begin position="113"/>
        <end position="133"/>
    </location>
</feature>
<dbReference type="Proteomes" id="UP000005222">
    <property type="component" value="Chromosome G"/>
</dbReference>
<evidence type="ECO:0000313" key="4">
    <source>
        <dbReference type="EMBL" id="CCE81152.1"/>
    </source>
</evidence>
<evidence type="ECO:0000313" key="5">
    <source>
        <dbReference type="Proteomes" id="UP000005222"/>
    </source>
</evidence>
<feature type="compositionally biased region" description="Low complexity" evidence="1">
    <location>
        <begin position="688"/>
        <end position="705"/>
    </location>
</feature>
<keyword evidence="2" id="KW-1133">Transmembrane helix</keyword>
<evidence type="ECO:0000256" key="1">
    <source>
        <dbReference type="SAM" id="MobiDB-lite"/>
    </source>
</evidence>
<feature type="region of interest" description="Disordered" evidence="1">
    <location>
        <begin position="779"/>
        <end position="800"/>
    </location>
</feature>
<keyword evidence="2" id="KW-0472">Membrane</keyword>
<evidence type="ECO:0000256" key="2">
    <source>
        <dbReference type="SAM" id="Phobius"/>
    </source>
</evidence>
<protein>
    <submittedName>
        <fullName evidence="3">Piso0_003503 protein</fullName>
    </submittedName>
</protein>
<feature type="region of interest" description="Disordered" evidence="1">
    <location>
        <begin position="497"/>
        <end position="529"/>
    </location>
</feature>
<dbReference type="EMBL" id="FO082053">
    <property type="protein sequence ID" value="CCE80387.1"/>
    <property type="molecule type" value="Genomic_DNA"/>
</dbReference>
<dbReference type="OrthoDB" id="4085918at2759"/>
<feature type="transmembrane region" description="Helical" evidence="2">
    <location>
        <begin position="70"/>
        <end position="93"/>
    </location>
</feature>
<reference evidence="3" key="1">
    <citation type="submission" date="2011-10" db="EMBL/GenBank/DDBJ databases">
        <authorList>
            <person name="Genoscope - CEA"/>
        </authorList>
    </citation>
    <scope>NUCLEOTIDE SEQUENCE</scope>
</reference>